<evidence type="ECO:0000313" key="2">
    <source>
        <dbReference type="EMBL" id="ORX36573.1"/>
    </source>
</evidence>
<dbReference type="RefSeq" id="XP_021870642.1">
    <property type="nucleotide sequence ID" value="XM_022012825.1"/>
</dbReference>
<evidence type="ECO:0000313" key="3">
    <source>
        <dbReference type="Proteomes" id="UP000193218"/>
    </source>
</evidence>
<organism evidence="2 3">
    <name type="scientific">Kockovaella imperatae</name>
    <dbReference type="NCBI Taxonomy" id="4999"/>
    <lineage>
        <taxon>Eukaryota</taxon>
        <taxon>Fungi</taxon>
        <taxon>Dikarya</taxon>
        <taxon>Basidiomycota</taxon>
        <taxon>Agaricomycotina</taxon>
        <taxon>Tremellomycetes</taxon>
        <taxon>Tremellales</taxon>
        <taxon>Cuniculitremaceae</taxon>
        <taxon>Kockovaella</taxon>
    </lineage>
</organism>
<gene>
    <name evidence="2" type="ORF">BD324DRAFT_453282</name>
</gene>
<dbReference type="InParanoid" id="A0A1Y1UEV5"/>
<sequence>MRHSNMHPNPSPLFAHHEPRHSQTSPCLLIYRDRVSHDDDPADHHHPYACPCPCSCPHDLDYAAYPSDPLFACRPCGPSHFVACHPSLAYHHGISQTCIDHHDLSDHKTLTWICLYLCTGRLVSVNPDPYVVPLVSLLVRHARVLSVLSVD</sequence>
<protein>
    <submittedName>
        <fullName evidence="2">Uncharacterized protein</fullName>
    </submittedName>
</protein>
<dbReference type="GeneID" id="33554633"/>
<keyword evidence="3" id="KW-1185">Reference proteome</keyword>
<dbReference type="EMBL" id="NBSH01000007">
    <property type="protein sequence ID" value="ORX36573.1"/>
    <property type="molecule type" value="Genomic_DNA"/>
</dbReference>
<dbReference type="Proteomes" id="UP000193218">
    <property type="component" value="Unassembled WGS sequence"/>
</dbReference>
<evidence type="ECO:0000256" key="1">
    <source>
        <dbReference type="SAM" id="MobiDB-lite"/>
    </source>
</evidence>
<proteinExistence type="predicted"/>
<comment type="caution">
    <text evidence="2">The sequence shown here is derived from an EMBL/GenBank/DDBJ whole genome shotgun (WGS) entry which is preliminary data.</text>
</comment>
<feature type="region of interest" description="Disordered" evidence="1">
    <location>
        <begin position="1"/>
        <end position="20"/>
    </location>
</feature>
<name>A0A1Y1UEV5_9TREE</name>
<reference evidence="2 3" key="1">
    <citation type="submission" date="2017-03" db="EMBL/GenBank/DDBJ databases">
        <title>Widespread Adenine N6-methylation of Active Genes in Fungi.</title>
        <authorList>
            <consortium name="DOE Joint Genome Institute"/>
            <person name="Mondo S.J."/>
            <person name="Dannebaum R.O."/>
            <person name="Kuo R.C."/>
            <person name="Louie K.B."/>
            <person name="Bewick A.J."/>
            <person name="Labutti K."/>
            <person name="Haridas S."/>
            <person name="Kuo A."/>
            <person name="Salamov A."/>
            <person name="Ahrendt S.R."/>
            <person name="Lau R."/>
            <person name="Bowen B.P."/>
            <person name="Lipzen A."/>
            <person name="Sullivan W."/>
            <person name="Andreopoulos W.B."/>
            <person name="Clum A."/>
            <person name="Lindquist E."/>
            <person name="Daum C."/>
            <person name="Northen T.R."/>
            <person name="Ramamoorthy G."/>
            <person name="Schmitz R.J."/>
            <person name="Gryganskyi A."/>
            <person name="Culley D."/>
            <person name="Magnuson J."/>
            <person name="James T.Y."/>
            <person name="O'Malley M.A."/>
            <person name="Stajich J.E."/>
            <person name="Spatafora J.W."/>
            <person name="Visel A."/>
            <person name="Grigoriev I.V."/>
        </authorList>
    </citation>
    <scope>NUCLEOTIDE SEQUENCE [LARGE SCALE GENOMIC DNA]</scope>
    <source>
        <strain evidence="2 3">NRRL Y-17943</strain>
    </source>
</reference>
<dbReference type="AlphaFoldDB" id="A0A1Y1UEV5"/>
<accession>A0A1Y1UEV5</accession>